<evidence type="ECO:0000313" key="2">
    <source>
        <dbReference type="EMBL" id="KIH45225.1"/>
    </source>
</evidence>
<evidence type="ECO:0000313" key="3">
    <source>
        <dbReference type="Proteomes" id="UP000054047"/>
    </source>
</evidence>
<dbReference type="EMBL" id="KN773336">
    <property type="protein sequence ID" value="KIH45225.1"/>
    <property type="molecule type" value="Genomic_DNA"/>
</dbReference>
<proteinExistence type="predicted"/>
<organism evidence="2 3">
    <name type="scientific">Ancylostoma duodenale</name>
    <dbReference type="NCBI Taxonomy" id="51022"/>
    <lineage>
        <taxon>Eukaryota</taxon>
        <taxon>Metazoa</taxon>
        <taxon>Ecdysozoa</taxon>
        <taxon>Nematoda</taxon>
        <taxon>Chromadorea</taxon>
        <taxon>Rhabditida</taxon>
        <taxon>Rhabditina</taxon>
        <taxon>Rhabditomorpha</taxon>
        <taxon>Strongyloidea</taxon>
        <taxon>Ancylostomatidae</taxon>
        <taxon>Ancylostomatinae</taxon>
        <taxon>Ancylostoma</taxon>
    </lineage>
</organism>
<dbReference type="SMART" id="SM00248">
    <property type="entry name" value="ANK"/>
    <property type="match status" value="1"/>
</dbReference>
<dbReference type="PANTHER" id="PTHR24168:SF21">
    <property type="entry name" value="KANK, ISOFORM D"/>
    <property type="match status" value="1"/>
</dbReference>
<dbReference type="Gene3D" id="1.25.40.20">
    <property type="entry name" value="Ankyrin repeat-containing domain"/>
    <property type="match status" value="1"/>
</dbReference>
<keyword evidence="1" id="KW-0040">ANK repeat</keyword>
<reference evidence="2 3" key="1">
    <citation type="submission" date="2013-12" db="EMBL/GenBank/DDBJ databases">
        <title>Draft genome of the parsitic nematode Ancylostoma duodenale.</title>
        <authorList>
            <person name="Mitreva M."/>
        </authorList>
    </citation>
    <scope>NUCLEOTIDE SEQUENCE [LARGE SCALE GENOMIC DNA]</scope>
    <source>
        <strain evidence="2 3">Zhejiang</strain>
    </source>
</reference>
<accession>A0A0C2F9T6</accession>
<dbReference type="SUPFAM" id="SSF48403">
    <property type="entry name" value="Ankyrin repeat"/>
    <property type="match status" value="1"/>
</dbReference>
<dbReference type="GO" id="GO:0005856">
    <property type="term" value="C:cytoskeleton"/>
    <property type="evidence" value="ECO:0007669"/>
    <property type="project" value="TreeGrafter"/>
</dbReference>
<dbReference type="InterPro" id="IPR036770">
    <property type="entry name" value="Ankyrin_rpt-contain_sf"/>
</dbReference>
<dbReference type="InterPro" id="IPR002110">
    <property type="entry name" value="Ankyrin_rpt"/>
</dbReference>
<feature type="repeat" description="ANK" evidence="1">
    <location>
        <begin position="1"/>
        <end position="27"/>
    </location>
</feature>
<sequence length="88" mass="9724">MLSVSHGKKNTTELLLQCGAQVNLQDEEGSTALMCAAEHGHKDIVKLLLAQPGIDAALTDCVSVDRTRLVCHRKKFIHCNVIIRLQFQ</sequence>
<dbReference type="GO" id="GO:0030837">
    <property type="term" value="P:negative regulation of actin filament polymerization"/>
    <property type="evidence" value="ECO:0007669"/>
    <property type="project" value="InterPro"/>
</dbReference>
<dbReference type="InterPro" id="IPR047184">
    <property type="entry name" value="KANK1-4"/>
</dbReference>
<dbReference type="Proteomes" id="UP000054047">
    <property type="component" value="Unassembled WGS sequence"/>
</dbReference>
<gene>
    <name evidence="2" type="ORF">ANCDUO_24739</name>
</gene>
<feature type="repeat" description="ANK" evidence="1">
    <location>
        <begin position="28"/>
        <end position="49"/>
    </location>
</feature>
<dbReference type="OrthoDB" id="5841893at2759"/>
<dbReference type="PANTHER" id="PTHR24168">
    <property type="entry name" value="KN MOTIF AND ANKYRIN REPEAT DOMAIN-CONTAINING"/>
    <property type="match status" value="1"/>
</dbReference>
<evidence type="ECO:0000256" key="1">
    <source>
        <dbReference type="PROSITE-ProRule" id="PRU00023"/>
    </source>
</evidence>
<dbReference type="AlphaFoldDB" id="A0A0C2F9T6"/>
<dbReference type="GO" id="GO:0005737">
    <property type="term" value="C:cytoplasm"/>
    <property type="evidence" value="ECO:0007669"/>
    <property type="project" value="TreeGrafter"/>
</dbReference>
<dbReference type="PROSITE" id="PS50088">
    <property type="entry name" value="ANK_REPEAT"/>
    <property type="match status" value="2"/>
</dbReference>
<keyword evidence="3" id="KW-1185">Reference proteome</keyword>
<protein>
    <submittedName>
        <fullName evidence="2">Ankyrin repeat protein</fullName>
    </submittedName>
</protein>
<name>A0A0C2F9T6_9BILA</name>
<dbReference type="PROSITE" id="PS50297">
    <property type="entry name" value="ANK_REP_REGION"/>
    <property type="match status" value="1"/>
</dbReference>
<dbReference type="Pfam" id="PF12796">
    <property type="entry name" value="Ank_2"/>
    <property type="match status" value="1"/>
</dbReference>